<dbReference type="InterPro" id="IPR036971">
    <property type="entry name" value="PDEase_catalytic_dom_sf"/>
</dbReference>
<proteinExistence type="predicted"/>
<accession>A0A1J4KJK5</accession>
<dbReference type="PROSITE" id="PS51845">
    <property type="entry name" value="PDEASE_I_2"/>
    <property type="match status" value="1"/>
</dbReference>
<feature type="region of interest" description="Disordered" evidence="7">
    <location>
        <begin position="100"/>
        <end position="123"/>
    </location>
</feature>
<feature type="compositionally biased region" description="Basic and acidic residues" evidence="7">
    <location>
        <begin position="104"/>
        <end position="123"/>
    </location>
</feature>
<feature type="region of interest" description="Disordered" evidence="7">
    <location>
        <begin position="1181"/>
        <end position="1200"/>
    </location>
</feature>
<feature type="binding site" evidence="6">
    <location>
        <position position="1057"/>
    </location>
    <ligand>
        <name>Zn(2+)</name>
        <dbReference type="ChEBI" id="CHEBI:29105"/>
        <label>1</label>
    </ligand>
</feature>
<dbReference type="SMART" id="SM00065">
    <property type="entry name" value="GAF"/>
    <property type="match status" value="3"/>
</dbReference>
<comment type="caution">
    <text evidence="9">The sequence shown here is derived from an EMBL/GenBank/DDBJ whole genome shotgun (WGS) entry which is preliminary data.</text>
</comment>
<dbReference type="Pfam" id="PF00233">
    <property type="entry name" value="PDEase_I"/>
    <property type="match status" value="1"/>
</dbReference>
<sequence length="1200" mass="137545">MASIKVLKKLHQTNNERRSLVKELIALRPISPVVTRKTHPLQTLYEDTCAPPLPIDQFAPYLSRKLTLKRNAQIEKMKSKKKSNQPSFFVTNSIETQSEVPLNIEKKEGEDDTKKEELSTERNNERYAQIHTLQSHLKMEQTFDKIAASAASTALHRLIESTLQVYFVAEKVLFYHDISSVKVLYCPSTTAYCPHGTGLVGYAQFSRKTLNLSHASEHVAYSLVQEGNQCPPDSHVLIFPLFDASTHVRGVVEVIRDSNSPLFTDDDIKFVEYFQTKCRMYARWLFQPVLDDSFASDLMQTSRLRQFMESIREKLTRLFSCRGAEIWHFNKQTEVIKQYTPKNDEPVTISSNEAGISGFSLRQQVPVSCIFARVHSAYCAKTDGNGDYSVLVIPVRDPDSPLIYALVLRGKRIPQFFTDNDEKILARIAPYVIASLNSAEIIEKNHRALKDSMHQQKRLRSLLDVAETLSGQLRMDILIPNIMQRACELVKADRCSLFMVNETRDKLVTSFQGGLANSIEIPLNKGIVGFTATTGEILNIEDAYEDSRFNRATDLATGYRTLTLLCVPIFDDKQDIRGVTEMINKLDGVFTKEDEKLIQIFNVFCGISLENARLYRASIDLSLQLRSFFEISTSLAQPQTIKKMMEDILRNTRKVFGAVRALLFMIENNGISFTPYVQDEDIEAKLKKVQQKKQEEAEDSLGVKRAIISKLMHGKKNDHDAEQQREEEARNRLIEHAITNKESVLENDPQNPERSLIIVPILSSDRAVLGAVMMQWKKTLQKFSFDDQKLLESYSVFLSLSLERSKLKSIAQLGTMEVEMQTWIAPEERMISTLPEKLKMTDDERNLGLLTINFDSTVYQSGGLFNVVFNLFDIFKLNDTFKIKAQTLFTFLYEIKKAYNPVQYHNWNHAVDTTQFLAYEMFFGNLQSIFTPFEIFIMFVACLCHDVNHDGFSTAYNAKAEIPLGILFNNQSVLETHHCSVAISILTKDESNVFSSFDDDEMNRMWPIFISLILSTDMAKHFDILEECKKLMSSGKRWQNSESGRLTMMKILIKSADLSTATRLFSNADKHAALVCEEFFRQGEIEKCEGIVYQVGFNDRDHLDKQKSQIPFFKGVAFPLFETLGKAIPTLSTLVQHMQLNISKWEDKERAKLEEIKRRRHEEEEEEKERERFAKKIDDIDIDGKDVDLPDEKPKDENSK</sequence>
<feature type="binding site" evidence="6">
    <location>
        <position position="945"/>
    </location>
    <ligand>
        <name>Zn(2+)</name>
        <dbReference type="ChEBI" id="CHEBI:29105"/>
        <label>1</label>
    </ligand>
</feature>
<feature type="active site" description="Proton donor" evidence="4">
    <location>
        <position position="905"/>
    </location>
</feature>
<feature type="region of interest" description="Disordered" evidence="7">
    <location>
        <begin position="1156"/>
        <end position="1175"/>
    </location>
</feature>
<evidence type="ECO:0000256" key="6">
    <source>
        <dbReference type="PIRSR" id="PIRSR623088-3"/>
    </source>
</evidence>
<feature type="binding site" evidence="5">
    <location>
        <position position="946"/>
    </location>
    <ligand>
        <name>AMP</name>
        <dbReference type="ChEBI" id="CHEBI:456215"/>
    </ligand>
</feature>
<organism evidence="9 10">
    <name type="scientific">Tritrichomonas foetus</name>
    <dbReference type="NCBI Taxonomy" id="1144522"/>
    <lineage>
        <taxon>Eukaryota</taxon>
        <taxon>Metamonada</taxon>
        <taxon>Parabasalia</taxon>
        <taxon>Tritrichomonadida</taxon>
        <taxon>Tritrichomonadidae</taxon>
        <taxon>Tritrichomonas</taxon>
    </lineage>
</organism>
<dbReference type="PANTHER" id="PTHR11347">
    <property type="entry name" value="CYCLIC NUCLEOTIDE PHOSPHODIESTERASE"/>
    <property type="match status" value="1"/>
</dbReference>
<dbReference type="GO" id="GO:0004114">
    <property type="term" value="F:3',5'-cyclic-nucleotide phosphodiesterase activity"/>
    <property type="evidence" value="ECO:0007669"/>
    <property type="project" value="InterPro"/>
</dbReference>
<dbReference type="InterPro" id="IPR003018">
    <property type="entry name" value="GAF"/>
</dbReference>
<feature type="binding site" evidence="6">
    <location>
        <position position="909"/>
    </location>
    <ligand>
        <name>Zn(2+)</name>
        <dbReference type="ChEBI" id="CHEBI:29105"/>
        <label>1</label>
    </ligand>
</feature>
<evidence type="ECO:0000256" key="1">
    <source>
        <dbReference type="ARBA" id="ARBA00022535"/>
    </source>
</evidence>
<dbReference type="InterPro" id="IPR029016">
    <property type="entry name" value="GAF-like_dom_sf"/>
</dbReference>
<dbReference type="SMART" id="SM00471">
    <property type="entry name" value="HDc"/>
    <property type="match status" value="1"/>
</dbReference>
<dbReference type="InterPro" id="IPR003607">
    <property type="entry name" value="HD/PDEase_dom"/>
</dbReference>
<dbReference type="AlphaFoldDB" id="A0A1J4KJK5"/>
<feature type="binding site" evidence="5">
    <location>
        <position position="1057"/>
    </location>
    <ligand>
        <name>AMP</name>
        <dbReference type="ChEBI" id="CHEBI:456215"/>
    </ligand>
</feature>
<dbReference type="Gene3D" id="1.10.1300.10">
    <property type="entry name" value="3'5'-cyclic nucleotide phosphodiesterase, catalytic domain"/>
    <property type="match status" value="1"/>
</dbReference>
<keyword evidence="1" id="KW-0140">cGMP</keyword>
<gene>
    <name evidence="9" type="ORF">TRFO_04103</name>
</gene>
<dbReference type="Gene3D" id="3.30.450.40">
    <property type="match status" value="4"/>
</dbReference>
<evidence type="ECO:0000256" key="2">
    <source>
        <dbReference type="ARBA" id="ARBA00022723"/>
    </source>
</evidence>
<dbReference type="SUPFAM" id="SSF109604">
    <property type="entry name" value="HD-domain/PDEase-like"/>
    <property type="match status" value="1"/>
</dbReference>
<keyword evidence="2 6" id="KW-0479">Metal-binding</keyword>
<evidence type="ECO:0000313" key="10">
    <source>
        <dbReference type="Proteomes" id="UP000179807"/>
    </source>
</evidence>
<evidence type="ECO:0000256" key="5">
    <source>
        <dbReference type="PIRSR" id="PIRSR623088-2"/>
    </source>
</evidence>
<evidence type="ECO:0000259" key="8">
    <source>
        <dbReference type="PROSITE" id="PS51845"/>
    </source>
</evidence>
<dbReference type="GeneID" id="94826392"/>
<dbReference type="EMBL" id="MLAK01000594">
    <property type="protein sequence ID" value="OHT11136.1"/>
    <property type="molecule type" value="Genomic_DNA"/>
</dbReference>
<dbReference type="CDD" id="cd00077">
    <property type="entry name" value="HDc"/>
    <property type="match status" value="1"/>
</dbReference>
<feature type="binding site" evidence="6">
    <location>
        <position position="946"/>
    </location>
    <ligand>
        <name>Zn(2+)</name>
        <dbReference type="ChEBI" id="CHEBI:29105"/>
        <label>1</label>
    </ligand>
</feature>
<dbReference type="RefSeq" id="XP_068364272.1">
    <property type="nucleotide sequence ID" value="XM_068491688.1"/>
</dbReference>
<feature type="binding site" evidence="6">
    <location>
        <position position="946"/>
    </location>
    <ligand>
        <name>Zn(2+)</name>
        <dbReference type="ChEBI" id="CHEBI:29105"/>
        <label>2</label>
    </ligand>
</feature>
<dbReference type="GO" id="GO:0007165">
    <property type="term" value="P:signal transduction"/>
    <property type="evidence" value="ECO:0007669"/>
    <property type="project" value="InterPro"/>
</dbReference>
<feature type="binding site" evidence="5">
    <location>
        <position position="1109"/>
    </location>
    <ligand>
        <name>AMP</name>
        <dbReference type="ChEBI" id="CHEBI:456215"/>
    </ligand>
</feature>
<dbReference type="Pfam" id="PF01590">
    <property type="entry name" value="GAF"/>
    <property type="match status" value="1"/>
</dbReference>
<name>A0A1J4KJK5_9EUKA</name>
<dbReference type="GO" id="GO:0046872">
    <property type="term" value="F:metal ion binding"/>
    <property type="evidence" value="ECO:0007669"/>
    <property type="project" value="UniProtKB-KW"/>
</dbReference>
<evidence type="ECO:0000313" key="9">
    <source>
        <dbReference type="EMBL" id="OHT11136.1"/>
    </source>
</evidence>
<dbReference type="Proteomes" id="UP000179807">
    <property type="component" value="Unassembled WGS sequence"/>
</dbReference>
<feature type="binding site" evidence="5">
    <location>
        <begin position="905"/>
        <end position="909"/>
    </location>
    <ligand>
        <name>AMP</name>
        <dbReference type="ChEBI" id="CHEBI:456215"/>
    </ligand>
</feature>
<dbReference type="PRINTS" id="PR00387">
    <property type="entry name" value="PDIESTERASE1"/>
</dbReference>
<evidence type="ECO:0000256" key="3">
    <source>
        <dbReference type="ARBA" id="ARBA00022801"/>
    </source>
</evidence>
<dbReference type="SUPFAM" id="SSF55781">
    <property type="entry name" value="GAF domain-like"/>
    <property type="match status" value="4"/>
</dbReference>
<evidence type="ECO:0000256" key="4">
    <source>
        <dbReference type="PIRSR" id="PIRSR623088-1"/>
    </source>
</evidence>
<dbReference type="InterPro" id="IPR023088">
    <property type="entry name" value="PDEase"/>
</dbReference>
<keyword evidence="10" id="KW-1185">Reference proteome</keyword>
<reference evidence="9" key="1">
    <citation type="submission" date="2016-10" db="EMBL/GenBank/DDBJ databases">
        <authorList>
            <person name="Benchimol M."/>
            <person name="Almeida L.G."/>
            <person name="Vasconcelos A.T."/>
            <person name="Perreira-Neves A."/>
            <person name="Rosa I.A."/>
            <person name="Tasca T."/>
            <person name="Bogo M.R."/>
            <person name="de Souza W."/>
        </authorList>
    </citation>
    <scope>NUCLEOTIDE SEQUENCE [LARGE SCALE GENOMIC DNA]</scope>
    <source>
        <strain evidence="9">K</strain>
    </source>
</reference>
<feature type="domain" description="PDEase" evidence="8">
    <location>
        <begin position="822"/>
        <end position="1152"/>
    </location>
</feature>
<protein>
    <submittedName>
        <fullName evidence="9">3'5'-cyclic nucleotide phosphodiesterase family protein</fullName>
    </submittedName>
</protein>
<evidence type="ECO:0000256" key="7">
    <source>
        <dbReference type="SAM" id="MobiDB-lite"/>
    </source>
</evidence>
<keyword evidence="3" id="KW-0378">Hydrolase</keyword>
<dbReference type="VEuPathDB" id="TrichDB:TRFO_04103"/>
<dbReference type="OrthoDB" id="546632at2759"/>
<dbReference type="InterPro" id="IPR002073">
    <property type="entry name" value="PDEase_catalytic_dom"/>
</dbReference>